<dbReference type="NCBIfam" id="NF007697">
    <property type="entry name" value="PRK10378.1"/>
    <property type="match status" value="1"/>
</dbReference>
<sequence>MSVRDRRLPLLTAALLAALTTAACSSADAGSGGASGGEAADTVPVAASDDACDDACDVASSELPAGTHQFQVTNSGSQVTEFYVYADGDRVMGEVENIAPGLTRELLVELPAGTYQAACKPGMVGDGIRSDLTITGEAAQLSEDETLAQAGADYQRYVQSRTGALLERTTAFVDAVKTGDVEGAKALFPVARTYWERIEPVAEVFGDLDPLIDGREGDQAEGEDFTGYHRIEQALWVGNTTEGMAPYADQLLANVQEIVDLANETTLEPLQLANGAKALLDEIATGKITGEEDRYSHTDLWDFAANLEGSEAAVQALRPYLEEADPDLVAEIDERFAATEAELEQYRTDGGWTLHDQLTEDQLQGLSDSITALSESVGQVAAVVADQ</sequence>
<protein>
    <submittedName>
        <fullName evidence="6">Iron uptake system protein EfeO</fullName>
    </submittedName>
</protein>
<dbReference type="NCBIfam" id="NF041757">
    <property type="entry name" value="EfeO"/>
    <property type="match status" value="1"/>
</dbReference>
<evidence type="ECO:0000256" key="4">
    <source>
        <dbReference type="SAM" id="SignalP"/>
    </source>
</evidence>
<name>A0A6P0GJR1_9ACTN</name>
<dbReference type="PANTHER" id="PTHR39192:SF1">
    <property type="entry name" value="IRON UPTAKE SYSTEM COMPONENT EFEO"/>
    <property type="match status" value="1"/>
</dbReference>
<dbReference type="InterPro" id="IPR038352">
    <property type="entry name" value="Imelysin_sf"/>
</dbReference>
<dbReference type="Gene3D" id="1.20.1420.20">
    <property type="entry name" value="M75 peptidase, HXXE motif"/>
    <property type="match status" value="1"/>
</dbReference>
<evidence type="ECO:0000256" key="3">
    <source>
        <dbReference type="ARBA" id="ARBA00022729"/>
    </source>
</evidence>
<dbReference type="PROSITE" id="PS51257">
    <property type="entry name" value="PROKAR_LIPOPROTEIN"/>
    <property type="match status" value="1"/>
</dbReference>
<evidence type="ECO:0000313" key="7">
    <source>
        <dbReference type="Proteomes" id="UP000471126"/>
    </source>
</evidence>
<evidence type="ECO:0000313" key="6">
    <source>
        <dbReference type="EMBL" id="NEM07573.1"/>
    </source>
</evidence>
<dbReference type="AlphaFoldDB" id="A0A6P0GJR1"/>
<dbReference type="InterPro" id="IPR034981">
    <property type="entry name" value="Imelysin-like_EfeO/Algp7"/>
</dbReference>
<dbReference type="Pfam" id="PF09375">
    <property type="entry name" value="Peptidase_M75"/>
    <property type="match status" value="1"/>
</dbReference>
<dbReference type="Proteomes" id="UP000471126">
    <property type="component" value="Unassembled WGS sequence"/>
</dbReference>
<reference evidence="6 7" key="1">
    <citation type="submission" date="2019-12" db="EMBL/GenBank/DDBJ databases">
        <title>WGS of CPCC 203550 I12A-02606.</title>
        <authorList>
            <person name="Jiang Z."/>
        </authorList>
    </citation>
    <scope>NUCLEOTIDE SEQUENCE [LARGE SCALE GENOMIC DNA]</scope>
    <source>
        <strain evidence="6 7">I12A-02606</strain>
    </source>
</reference>
<gene>
    <name evidence="6" type="primary">efeO</name>
    <name evidence="6" type="ORF">GCU54_16360</name>
</gene>
<accession>A0A6P0GJR1</accession>
<feature type="signal peptide" evidence="4">
    <location>
        <begin position="1"/>
        <end position="29"/>
    </location>
</feature>
<dbReference type="PANTHER" id="PTHR39192">
    <property type="entry name" value="IRON UPTAKE SYSTEM COMPONENT EFEO"/>
    <property type="match status" value="1"/>
</dbReference>
<dbReference type="InterPro" id="IPR050894">
    <property type="entry name" value="EfeM/EfeO_iron_uptake"/>
</dbReference>
<dbReference type="GO" id="GO:0030313">
    <property type="term" value="C:cell envelope"/>
    <property type="evidence" value="ECO:0007669"/>
    <property type="project" value="UniProtKB-SubCell"/>
</dbReference>
<dbReference type="CDD" id="cd14656">
    <property type="entry name" value="Imelysin-like_EfeO"/>
    <property type="match status" value="1"/>
</dbReference>
<evidence type="ECO:0000259" key="5">
    <source>
        <dbReference type="Pfam" id="PF09375"/>
    </source>
</evidence>
<dbReference type="InterPro" id="IPR053377">
    <property type="entry name" value="Iron_uptake_EfeM/EfeO"/>
</dbReference>
<evidence type="ECO:0000256" key="1">
    <source>
        <dbReference type="ARBA" id="ARBA00004196"/>
    </source>
</evidence>
<evidence type="ECO:0000256" key="2">
    <source>
        <dbReference type="ARBA" id="ARBA00005989"/>
    </source>
</evidence>
<dbReference type="InterPro" id="IPR018976">
    <property type="entry name" value="Imelysin-like"/>
</dbReference>
<comment type="caution">
    <text evidence="6">The sequence shown here is derived from an EMBL/GenBank/DDBJ whole genome shotgun (WGS) entry which is preliminary data.</text>
</comment>
<feature type="chain" id="PRO_5027066632" evidence="4">
    <location>
        <begin position="30"/>
        <end position="387"/>
    </location>
</feature>
<dbReference type="EMBL" id="JAAGWE010000029">
    <property type="protein sequence ID" value="NEM07573.1"/>
    <property type="molecule type" value="Genomic_DNA"/>
</dbReference>
<comment type="similarity">
    <text evidence="2">Belongs to the EfeM/EfeO family.</text>
</comment>
<comment type="subcellular location">
    <subcellularLocation>
        <location evidence="1">Cell envelope</location>
    </subcellularLocation>
</comment>
<feature type="domain" description="Imelysin-like" evidence="5">
    <location>
        <begin position="152"/>
        <end position="376"/>
    </location>
</feature>
<keyword evidence="3 4" id="KW-0732">Signal</keyword>
<organism evidence="6 7">
    <name type="scientific">Geodermatophilus normandii</name>
    <dbReference type="NCBI Taxonomy" id="1137989"/>
    <lineage>
        <taxon>Bacteria</taxon>
        <taxon>Bacillati</taxon>
        <taxon>Actinomycetota</taxon>
        <taxon>Actinomycetes</taxon>
        <taxon>Geodermatophilales</taxon>
        <taxon>Geodermatophilaceae</taxon>
        <taxon>Geodermatophilus</taxon>
    </lineage>
</organism>
<proteinExistence type="inferred from homology"/>